<sequence length="33" mass="3701">MVEYAFSCKGAFQTIFTILTKEEIAVNTFIIAT</sequence>
<evidence type="ECO:0000313" key="1">
    <source>
        <dbReference type="EMBL" id="GAN33927.1"/>
    </source>
</evidence>
<accession>A0ABQ0JYW3</accession>
<comment type="caution">
    <text evidence="1">The sequence shown here is derived from an EMBL/GenBank/DDBJ whole genome shotgun (WGS) entry which is preliminary data.</text>
</comment>
<keyword evidence="2" id="KW-1185">Reference proteome</keyword>
<dbReference type="EMBL" id="BAFN01000001">
    <property type="protein sequence ID" value="GAN33927.1"/>
    <property type="molecule type" value="Genomic_DNA"/>
</dbReference>
<organism evidence="1 2">
    <name type="scientific">Candidatus Brocadia sinica JPN1</name>
    <dbReference type="NCBI Taxonomy" id="1197129"/>
    <lineage>
        <taxon>Bacteria</taxon>
        <taxon>Pseudomonadati</taxon>
        <taxon>Planctomycetota</taxon>
        <taxon>Candidatus Brocadiia</taxon>
        <taxon>Candidatus Brocadiales</taxon>
        <taxon>Candidatus Brocadiaceae</taxon>
        <taxon>Candidatus Brocadia</taxon>
    </lineage>
</organism>
<reference evidence="2" key="1">
    <citation type="journal article" date="2015" name="Genome Announc.">
        <title>Draft Genome Sequence of an Anaerobic Ammonium-Oxidizing Bacterium, "Candidatus Brocadia sinica".</title>
        <authorList>
            <person name="Oshiki M."/>
            <person name="Shinyako-Hata K."/>
            <person name="Satoh H."/>
            <person name="Okabe S."/>
        </authorList>
    </citation>
    <scope>NUCLEOTIDE SEQUENCE [LARGE SCALE GENOMIC DNA]</scope>
    <source>
        <strain evidence="2">JPN1</strain>
    </source>
</reference>
<evidence type="ECO:0000313" key="2">
    <source>
        <dbReference type="Proteomes" id="UP000032309"/>
    </source>
</evidence>
<gene>
    <name evidence="1" type="ORF">BROSI_A2462</name>
</gene>
<name>A0ABQ0JYW3_9BACT</name>
<protein>
    <submittedName>
        <fullName evidence="1">Glycine/D-amino acid oxidases</fullName>
    </submittedName>
</protein>
<proteinExistence type="predicted"/>
<dbReference type="Proteomes" id="UP000032309">
    <property type="component" value="Unassembled WGS sequence"/>
</dbReference>